<sequence>MIRMTAGKRWMKIRRSRSDRGVAALLPTLGIAGGFYLDQQDESLFVPRAFVTGGLLKFETASIKDFS</sequence>
<dbReference type="EMBL" id="LJXB01000042">
    <property type="protein sequence ID" value="KPU61920.1"/>
    <property type="molecule type" value="Genomic_DNA"/>
</dbReference>
<name>A0A0P9BFL8_PSEFL</name>
<comment type="caution">
    <text evidence="1">The sequence shown here is derived from an EMBL/GenBank/DDBJ whole genome shotgun (WGS) entry which is preliminary data.</text>
</comment>
<reference evidence="1 2" key="1">
    <citation type="submission" date="2015-09" db="EMBL/GenBank/DDBJ databases">
        <authorList>
            <person name="Jackson K.R."/>
            <person name="Lunt B.L."/>
            <person name="Fisher J.N.B."/>
            <person name="Gardner A.V."/>
            <person name="Bailey M.E."/>
            <person name="Deus L.M."/>
            <person name="Earl A.S."/>
            <person name="Gibby P.D."/>
            <person name="Hartmann K.A."/>
            <person name="Liu J.E."/>
            <person name="Manci A.M."/>
            <person name="Nielsen D.A."/>
            <person name="Solomon M.B."/>
            <person name="Breakwell D.P."/>
            <person name="Burnett S.H."/>
            <person name="Grose J.H."/>
        </authorList>
    </citation>
    <scope>NUCLEOTIDE SEQUENCE [LARGE SCALE GENOMIC DNA]</scope>
    <source>
        <strain evidence="1 2">S613</strain>
    </source>
</reference>
<evidence type="ECO:0000313" key="1">
    <source>
        <dbReference type="EMBL" id="KPU61920.1"/>
    </source>
</evidence>
<organism evidence="1 2">
    <name type="scientific">Pseudomonas fluorescens</name>
    <dbReference type="NCBI Taxonomy" id="294"/>
    <lineage>
        <taxon>Bacteria</taxon>
        <taxon>Pseudomonadati</taxon>
        <taxon>Pseudomonadota</taxon>
        <taxon>Gammaproteobacteria</taxon>
        <taxon>Pseudomonadales</taxon>
        <taxon>Pseudomonadaceae</taxon>
        <taxon>Pseudomonas</taxon>
    </lineage>
</organism>
<protein>
    <submittedName>
        <fullName evidence="1">Uncharacterized protein</fullName>
    </submittedName>
</protein>
<accession>A0A0P9BFL8</accession>
<dbReference type="AlphaFoldDB" id="A0A0P9BFL8"/>
<dbReference type="Proteomes" id="UP000050349">
    <property type="component" value="Unassembled WGS sequence"/>
</dbReference>
<proteinExistence type="predicted"/>
<evidence type="ECO:0000313" key="2">
    <source>
        <dbReference type="Proteomes" id="UP000050349"/>
    </source>
</evidence>
<gene>
    <name evidence="1" type="ORF">AN403_6018</name>
</gene>